<dbReference type="RefSeq" id="WP_307565329.1">
    <property type="nucleotide sequence ID" value="NZ_JAUSQU010000001.1"/>
</dbReference>
<reference evidence="2 3" key="1">
    <citation type="submission" date="2023-07" db="EMBL/GenBank/DDBJ databases">
        <title>Sequencing the genomes of 1000 actinobacteria strains.</title>
        <authorList>
            <person name="Klenk H.-P."/>
        </authorList>
    </citation>
    <scope>NUCLEOTIDE SEQUENCE [LARGE SCALE GENOMIC DNA]</scope>
    <source>
        <strain evidence="2 3">DSM 46740</strain>
    </source>
</reference>
<name>A0ABT9QPK4_9ACTN</name>
<sequence>MPVSLAVLLAPGCGRIEVTPGEMPSRVPSVQAPSATVMSIPSPPVRAPARPMPAPSGNLPPERPVAATASARLDTTPHRRSSDAIDSGK</sequence>
<gene>
    <name evidence="2" type="ORF">J2853_007404</name>
</gene>
<keyword evidence="3" id="KW-1185">Reference proteome</keyword>
<comment type="caution">
    <text evidence="2">The sequence shown here is derived from an EMBL/GenBank/DDBJ whole genome shotgun (WGS) entry which is preliminary data.</text>
</comment>
<feature type="compositionally biased region" description="Pro residues" evidence="1">
    <location>
        <begin position="41"/>
        <end position="54"/>
    </location>
</feature>
<feature type="region of interest" description="Disordered" evidence="1">
    <location>
        <begin position="20"/>
        <end position="89"/>
    </location>
</feature>
<evidence type="ECO:0000256" key="1">
    <source>
        <dbReference type="SAM" id="MobiDB-lite"/>
    </source>
</evidence>
<organism evidence="2 3">
    <name type="scientific">Streptosporangium lutulentum</name>
    <dbReference type="NCBI Taxonomy" id="1461250"/>
    <lineage>
        <taxon>Bacteria</taxon>
        <taxon>Bacillati</taxon>
        <taxon>Actinomycetota</taxon>
        <taxon>Actinomycetes</taxon>
        <taxon>Streptosporangiales</taxon>
        <taxon>Streptosporangiaceae</taxon>
        <taxon>Streptosporangium</taxon>
    </lineage>
</organism>
<evidence type="ECO:0000313" key="3">
    <source>
        <dbReference type="Proteomes" id="UP001225356"/>
    </source>
</evidence>
<evidence type="ECO:0000313" key="2">
    <source>
        <dbReference type="EMBL" id="MDP9848193.1"/>
    </source>
</evidence>
<proteinExistence type="predicted"/>
<dbReference type="Proteomes" id="UP001225356">
    <property type="component" value="Unassembled WGS sequence"/>
</dbReference>
<protein>
    <submittedName>
        <fullName evidence="2">Uncharacterized protein</fullName>
    </submittedName>
</protein>
<feature type="compositionally biased region" description="Basic and acidic residues" evidence="1">
    <location>
        <begin position="75"/>
        <end position="89"/>
    </location>
</feature>
<accession>A0ABT9QPK4</accession>
<dbReference type="EMBL" id="JAUSQU010000001">
    <property type="protein sequence ID" value="MDP9848193.1"/>
    <property type="molecule type" value="Genomic_DNA"/>
</dbReference>